<dbReference type="PANTHER" id="PTHR34353:SF2">
    <property type="entry name" value="CRISPR-ASSOCIATED ENDONUCLEASE CAS1 1"/>
    <property type="match status" value="1"/>
</dbReference>
<name>A0A444L662_METS7</name>
<evidence type="ECO:0000256" key="5">
    <source>
        <dbReference type="ARBA" id="ARBA00022842"/>
    </source>
</evidence>
<reference evidence="10 11" key="1">
    <citation type="submission" date="2018-12" db="EMBL/GenBank/DDBJ databases">
        <title>The complete genome of the methanogenic archaea of the candidate phylum Verstraetearchaeota, obtained from the metagenome of underground thermal water.</title>
        <authorList>
            <person name="Kadnikov V.V."/>
            <person name="Mardanov A.V."/>
            <person name="Beletsky A.V."/>
            <person name="Karnachuk O.V."/>
            <person name="Ravin N.V."/>
        </authorList>
    </citation>
    <scope>NUCLEOTIDE SEQUENCE [LARGE SCALE GENOMIC DNA]</scope>
    <source>
        <strain evidence="10">Ch88</strain>
    </source>
</reference>
<evidence type="ECO:0000256" key="4">
    <source>
        <dbReference type="ARBA" id="ARBA00022801"/>
    </source>
</evidence>
<evidence type="ECO:0000256" key="7">
    <source>
        <dbReference type="ARBA" id="ARBA00023125"/>
    </source>
</evidence>
<keyword evidence="2 9" id="KW-0479">Metal-binding</keyword>
<keyword evidence="6 9" id="KW-0051">Antiviral defense</keyword>
<accession>A0A444L662</accession>
<proteinExistence type="inferred from homology"/>
<dbReference type="GO" id="GO:0003677">
    <property type="term" value="F:DNA binding"/>
    <property type="evidence" value="ECO:0007669"/>
    <property type="project" value="UniProtKB-KW"/>
</dbReference>
<dbReference type="InterPro" id="IPR042206">
    <property type="entry name" value="CRISPR-assoc_Cas1_C"/>
</dbReference>
<dbReference type="GO" id="GO:0043571">
    <property type="term" value="P:maintenance of CRISPR repeat elements"/>
    <property type="evidence" value="ECO:0007669"/>
    <property type="project" value="UniProtKB-UniRule"/>
</dbReference>
<keyword evidence="8 9" id="KW-0464">Manganese</keyword>
<protein>
    <recommendedName>
        <fullName evidence="9">CRISPR-associated endonuclease Cas1</fullName>
        <ecNumber evidence="9">3.1.-.-</ecNumber>
    </recommendedName>
</protein>
<sequence>MKRLVVDGFGKFIKREGDQIVVTEKGKVVHRDLAEDLRQVVVIGGGGISFDAMELLGECGVDLIKVDWKGEVVCRLSSSLMRTVQTRREQYAAYNDKRGGHLSIAFIYGKVKNQYALLGTLAKARADSSPNVSEALLEARNTLGTILNELEEMPEAPINELRGKLMGIEGNCSRIYWEAVSKILPEEFGFPGRSGRYAKDPINAMLNYGYALLEGEVWHGVHYAGLDPYGGFLHVDRPGKASMVLDLMEEFRQQIVDRNIISIATKGMVRPDEFENCEGVCKLGEKPKRLLVGSIEALFEEYIRHKEVKIRWTDLIMSQAVDVAKYLRGETSKYEPFYLRW</sequence>
<keyword evidence="1 9" id="KW-0540">Nuclease</keyword>
<dbReference type="Gene3D" id="3.100.10.20">
    <property type="entry name" value="CRISPR-associated endonuclease Cas1, N-terminal domain"/>
    <property type="match status" value="1"/>
</dbReference>
<comment type="subunit">
    <text evidence="9">Homodimer, forms a heterotetramer with a Cas2 homodimer.</text>
</comment>
<comment type="function">
    <text evidence="9">CRISPR (clustered regularly interspaced short palindromic repeat), is an adaptive immune system that provides protection against mobile genetic elements (viruses, transposable elements and conjugative plasmids). CRISPR clusters contain spacers, sequences complementary to antecedent mobile elements, and target invading nucleic acids. CRISPR clusters are transcribed and processed into CRISPR RNA (crRNA). Acts as a dsDNA endonuclease. Involved in the integration of spacer DNA into the CRISPR cassette.</text>
</comment>
<dbReference type="InterPro" id="IPR050646">
    <property type="entry name" value="Cas1"/>
</dbReference>
<evidence type="ECO:0000256" key="6">
    <source>
        <dbReference type="ARBA" id="ARBA00023118"/>
    </source>
</evidence>
<organism evidence="10 11">
    <name type="scientific">Methanosuratincola subterraneus</name>
    <dbReference type="NCBI Taxonomy" id="2593994"/>
    <lineage>
        <taxon>Archaea</taxon>
        <taxon>Thermoproteota</taxon>
        <taxon>Methanosuratincolia</taxon>
        <taxon>Candidatus Methanomethylicales</taxon>
        <taxon>Candidatus Methanomethylicaceae</taxon>
        <taxon>Candidatus Methanosuratincola (ex Vanwonterghem et al. 2016)</taxon>
    </lineage>
</organism>
<dbReference type="CDD" id="cd09634">
    <property type="entry name" value="Cas1_I-II-III"/>
    <property type="match status" value="1"/>
</dbReference>
<dbReference type="GO" id="GO:0046872">
    <property type="term" value="F:metal ion binding"/>
    <property type="evidence" value="ECO:0007669"/>
    <property type="project" value="UniProtKB-UniRule"/>
</dbReference>
<dbReference type="EC" id="3.1.-.-" evidence="9"/>
<dbReference type="Pfam" id="PF01867">
    <property type="entry name" value="Cas_Cas1"/>
    <property type="match status" value="1"/>
</dbReference>
<comment type="similarity">
    <text evidence="9">Belongs to the CRISPR-associated endonuclease Cas1 family.</text>
</comment>
<evidence type="ECO:0000256" key="3">
    <source>
        <dbReference type="ARBA" id="ARBA00022759"/>
    </source>
</evidence>
<dbReference type="AlphaFoldDB" id="A0A444L662"/>
<evidence type="ECO:0000256" key="1">
    <source>
        <dbReference type="ARBA" id="ARBA00022722"/>
    </source>
</evidence>
<dbReference type="NCBIfam" id="TIGR00287">
    <property type="entry name" value="cas1"/>
    <property type="match status" value="1"/>
</dbReference>
<dbReference type="GO" id="GO:0016787">
    <property type="term" value="F:hydrolase activity"/>
    <property type="evidence" value="ECO:0007669"/>
    <property type="project" value="UniProtKB-KW"/>
</dbReference>
<comment type="caution">
    <text evidence="10">The sequence shown here is derived from an EMBL/GenBank/DDBJ whole genome shotgun (WGS) entry which is preliminary data.</text>
</comment>
<feature type="binding site" evidence="9">
    <location>
        <position position="169"/>
    </location>
    <ligand>
        <name>Mn(2+)</name>
        <dbReference type="ChEBI" id="CHEBI:29035"/>
    </ligand>
</feature>
<evidence type="ECO:0000313" key="10">
    <source>
        <dbReference type="EMBL" id="RWX73065.1"/>
    </source>
</evidence>
<dbReference type="Proteomes" id="UP000288215">
    <property type="component" value="Unassembled WGS sequence"/>
</dbReference>
<feature type="binding site" evidence="9">
    <location>
        <position position="234"/>
    </location>
    <ligand>
        <name>Mn(2+)</name>
        <dbReference type="ChEBI" id="CHEBI:29035"/>
    </ligand>
</feature>
<keyword evidence="4 9" id="KW-0378">Hydrolase</keyword>
<dbReference type="GO" id="GO:0004519">
    <property type="term" value="F:endonuclease activity"/>
    <property type="evidence" value="ECO:0007669"/>
    <property type="project" value="UniProtKB-UniRule"/>
</dbReference>
<evidence type="ECO:0000256" key="9">
    <source>
        <dbReference type="HAMAP-Rule" id="MF_01470"/>
    </source>
</evidence>
<evidence type="ECO:0000256" key="8">
    <source>
        <dbReference type="ARBA" id="ARBA00023211"/>
    </source>
</evidence>
<keyword evidence="5 9" id="KW-0460">Magnesium</keyword>
<dbReference type="EMBL" id="RXGA01000003">
    <property type="protein sequence ID" value="RWX73065.1"/>
    <property type="molecule type" value="Genomic_DNA"/>
</dbReference>
<gene>
    <name evidence="9" type="primary">cas1</name>
    <name evidence="10" type="ORF">Metus_1039</name>
</gene>
<keyword evidence="7 9" id="KW-0238">DNA-binding</keyword>
<dbReference type="InterPro" id="IPR042211">
    <property type="entry name" value="CRISPR-assoc_Cas1_N"/>
</dbReference>
<dbReference type="Gene3D" id="1.20.120.920">
    <property type="entry name" value="CRISPR-associated endonuclease Cas1, C-terminal domain"/>
    <property type="match status" value="1"/>
</dbReference>
<feature type="binding site" evidence="9">
    <location>
        <position position="249"/>
    </location>
    <ligand>
        <name>Mn(2+)</name>
        <dbReference type="ChEBI" id="CHEBI:29035"/>
    </ligand>
</feature>
<dbReference type="InterPro" id="IPR002729">
    <property type="entry name" value="CRISPR-assoc_Cas1"/>
</dbReference>
<dbReference type="PANTHER" id="PTHR34353">
    <property type="entry name" value="CRISPR-ASSOCIATED ENDONUCLEASE CAS1 1"/>
    <property type="match status" value="1"/>
</dbReference>
<comment type="cofactor">
    <cofactor evidence="9">
        <name>Mg(2+)</name>
        <dbReference type="ChEBI" id="CHEBI:18420"/>
    </cofactor>
    <cofactor evidence="9">
        <name>Mn(2+)</name>
        <dbReference type="ChEBI" id="CHEBI:29035"/>
    </cofactor>
</comment>
<dbReference type="GO" id="GO:0051607">
    <property type="term" value="P:defense response to virus"/>
    <property type="evidence" value="ECO:0007669"/>
    <property type="project" value="UniProtKB-UniRule"/>
</dbReference>
<keyword evidence="3 9" id="KW-0255">Endonuclease</keyword>
<evidence type="ECO:0000256" key="2">
    <source>
        <dbReference type="ARBA" id="ARBA00022723"/>
    </source>
</evidence>
<dbReference type="HAMAP" id="MF_01470">
    <property type="entry name" value="Cas1"/>
    <property type="match status" value="1"/>
</dbReference>
<evidence type="ECO:0000313" key="11">
    <source>
        <dbReference type="Proteomes" id="UP000288215"/>
    </source>
</evidence>